<dbReference type="AlphaFoldDB" id="A0AAW8XHX3"/>
<protein>
    <submittedName>
        <fullName evidence="1">Uncharacterized protein</fullName>
    </submittedName>
</protein>
<gene>
    <name evidence="1" type="ORF">RZP41_06190</name>
</gene>
<dbReference type="RefSeq" id="WP_203559633.1">
    <property type="nucleotide sequence ID" value="NZ_JAWHZD010000002.1"/>
</dbReference>
<dbReference type="EMBL" id="JAWHZD010000002">
    <property type="protein sequence ID" value="MDV0840867.1"/>
    <property type="molecule type" value="Genomic_DNA"/>
</dbReference>
<sequence length="87" mass="9916">VKEQLRRALALCREVAYITLSSFRVKRLFCFSLSVFNVAFAVESCCPGGLLAVVPCQWRRIIGGNSEVTRINSKKEFNRSLFNQIRC</sequence>
<evidence type="ECO:0000313" key="2">
    <source>
        <dbReference type="Proteomes" id="UP001284547"/>
    </source>
</evidence>
<evidence type="ECO:0000313" key="1">
    <source>
        <dbReference type="EMBL" id="MDV0840867.1"/>
    </source>
</evidence>
<name>A0AAW8XHX3_9ENTR</name>
<reference evidence="1" key="1">
    <citation type="submission" date="2023-10" db="EMBL/GenBank/DDBJ databases">
        <title>Surveillance and assessment of the effects of hospital wastewater treatment on clearance of pathogenic bacterial and antimicrobial resistance genes.</title>
        <authorList>
            <person name="Wu Y."/>
        </authorList>
    </citation>
    <scope>NUCLEOTIDE SEQUENCE</scope>
    <source>
        <strain evidence="1">23-M-SRM-33-1</strain>
    </source>
</reference>
<feature type="non-terminal residue" evidence="1">
    <location>
        <position position="1"/>
    </location>
</feature>
<proteinExistence type="predicted"/>
<dbReference type="Proteomes" id="UP001284547">
    <property type="component" value="Unassembled WGS sequence"/>
</dbReference>
<accession>A0AAW8XHX3</accession>
<comment type="caution">
    <text evidence="1">The sequence shown here is derived from an EMBL/GenBank/DDBJ whole genome shotgun (WGS) entry which is preliminary data.</text>
</comment>
<organism evidence="1 2">
    <name type="scientific">Klebsiella quasipneumoniae subsp. quasipneumoniae</name>
    <dbReference type="NCBI Taxonomy" id="1667327"/>
    <lineage>
        <taxon>Bacteria</taxon>
        <taxon>Pseudomonadati</taxon>
        <taxon>Pseudomonadota</taxon>
        <taxon>Gammaproteobacteria</taxon>
        <taxon>Enterobacterales</taxon>
        <taxon>Enterobacteriaceae</taxon>
        <taxon>Klebsiella/Raoultella group</taxon>
        <taxon>Klebsiella</taxon>
        <taxon>Klebsiella pneumoniae complex</taxon>
    </lineage>
</organism>